<comment type="caution">
    <text evidence="2">The sequence shown here is derived from an EMBL/GenBank/DDBJ whole genome shotgun (WGS) entry which is preliminary data.</text>
</comment>
<dbReference type="Gene3D" id="2.60.40.10">
    <property type="entry name" value="Immunoglobulins"/>
    <property type="match status" value="2"/>
</dbReference>
<protein>
    <recommendedName>
        <fullName evidence="1">Immunoglobulin I-set domain-containing protein</fullName>
    </recommendedName>
</protein>
<dbReference type="InterPro" id="IPR013783">
    <property type="entry name" value="Ig-like_fold"/>
</dbReference>
<dbReference type="InterPro" id="IPR036179">
    <property type="entry name" value="Ig-like_dom_sf"/>
</dbReference>
<proteinExistence type="predicted"/>
<accession>A0AAU9XH81</accession>
<dbReference type="EMBL" id="CALNXJ010000044">
    <property type="protein sequence ID" value="CAH3148500.1"/>
    <property type="molecule type" value="Genomic_DNA"/>
</dbReference>
<sequence length="230" mass="26368">MKKRLLYYNTMIRSVLHYVSSIWTSCDKENLGHVFKLPKKSSEWNSDILPIDSSPEVCVGRTASLETKILGDTSDITIQWEKNFEPLLENEHYHISADDTTLYVFNALPIHSGEYRVSILKKHASWPLATAFFHLKVIDVHLDVLVVSPVVIVRGGIAILKIKKSQEGDLLWRHNGEIVRGSEPHYNFVNPSKTELKIYNAGPEQAGIYEVFIRKRQCEIRKEIEVRILG</sequence>
<dbReference type="Proteomes" id="UP001159428">
    <property type="component" value="Unassembled WGS sequence"/>
</dbReference>
<feature type="non-terminal residue" evidence="2">
    <location>
        <position position="230"/>
    </location>
</feature>
<gene>
    <name evidence="2" type="ORF">PMEA_00023932</name>
</gene>
<evidence type="ECO:0000259" key="1">
    <source>
        <dbReference type="Pfam" id="PF07679"/>
    </source>
</evidence>
<feature type="domain" description="Immunoglobulin I-set" evidence="1">
    <location>
        <begin position="56"/>
        <end position="119"/>
    </location>
</feature>
<organism evidence="2 3">
    <name type="scientific">Pocillopora meandrina</name>
    <dbReference type="NCBI Taxonomy" id="46732"/>
    <lineage>
        <taxon>Eukaryota</taxon>
        <taxon>Metazoa</taxon>
        <taxon>Cnidaria</taxon>
        <taxon>Anthozoa</taxon>
        <taxon>Hexacorallia</taxon>
        <taxon>Scleractinia</taxon>
        <taxon>Astrocoeniina</taxon>
        <taxon>Pocilloporidae</taxon>
        <taxon>Pocillopora</taxon>
    </lineage>
</organism>
<keyword evidence="3" id="KW-1185">Reference proteome</keyword>
<dbReference type="PROSITE" id="PS51257">
    <property type="entry name" value="PROKAR_LIPOPROTEIN"/>
    <property type="match status" value="1"/>
</dbReference>
<evidence type="ECO:0000313" key="3">
    <source>
        <dbReference type="Proteomes" id="UP001159428"/>
    </source>
</evidence>
<dbReference type="InterPro" id="IPR013098">
    <property type="entry name" value="Ig_I-set"/>
</dbReference>
<dbReference type="SUPFAM" id="SSF48726">
    <property type="entry name" value="Immunoglobulin"/>
    <property type="match status" value="2"/>
</dbReference>
<dbReference type="AlphaFoldDB" id="A0AAU9XH81"/>
<reference evidence="2 3" key="1">
    <citation type="submission" date="2022-05" db="EMBL/GenBank/DDBJ databases">
        <authorList>
            <consortium name="Genoscope - CEA"/>
            <person name="William W."/>
        </authorList>
    </citation>
    <scope>NUCLEOTIDE SEQUENCE [LARGE SCALE GENOMIC DNA]</scope>
</reference>
<name>A0AAU9XH81_9CNID</name>
<evidence type="ECO:0000313" key="2">
    <source>
        <dbReference type="EMBL" id="CAH3148500.1"/>
    </source>
</evidence>
<dbReference type="Pfam" id="PF07679">
    <property type="entry name" value="I-set"/>
    <property type="match status" value="1"/>
</dbReference>